<sequence length="1034" mass="114302">MHVEFRISCIERICAFDAESFIRMHQLRDRSLQELESKRALVTLPEGGRRARRSFQPHLKIQLVFENLVCIKSSVFCGEAERQQHEKQVTTNWDASEIRTKRYCSYTGEVIVASLPISVAKRHLKIRLVQLVPELSREEYAFLKASYPSFFNLQDNSLCIGVAKIGMRELLITNGGVSVKLQPKQGMMSAVEARNLNTIATNGMFGRDVGGSAVLTVQTASVVFGEKSLLPWFTPSRRSTGAMPACPFSTVAQGVDGTVVVHDNAETNGSEARIAELRQQMSSPVAHFLLVPYMVFIHTVLCLSDAVSWRHTTRTALLLCIVLFVFLTDVLEMGLMLGFLVEVISIIRMAVLFYRMPSRMDRSVGSVISLAKRGDDFQAVLYGCQNHVINGMVRARLFFSQGLLADCYFELAFLFSRMRRAKRWLLPCVMSTLTASLVFSTESLLFLLLLAAFLIHPLTLRVPPSHLRKLWRRQMSLGVFWQVLTLCRPMRVSRVVLVTEERERKGLRTGSFSTTPFIPPSPMRSLITFPAPGISQHTALEENRHRRTASVNASPEREGGQSRQAGDRGSLSRMNPQAARLLSNSAAVDKSSLSTAMNSNNHLAAHLSSSKVFSRSVGDTLRIDAQTKSLLNFAIIVITTEGAPVNGNKMATSSSNGGNGLIVQKFRRILQRARALERPPPPESQREQYQAYFNCVIPFLQFLRRQCTLKVYVTPSSSLGSLPTLDTGKMVRLDHLAHLSHLVDEGEDDGITSTLLAHSSQQVLVGQLPPLEHIDTSARAFAVLAAYLLQGSRLSIYSRPGNKGCGIIIPLKMGSNDIELAPEPNPCPPSLQKALIDIWKGWTDEDVSIFINTDVVMNIISTQKEFLGGDGSDGLCANEDYQNIIMASQDGCKTARETSKRLFSTFSAISLGSKRQRALNASLQNPEGSFVFSTLGGKRTSKEGVSPVDGEKPHKTTSVLPAGNRTFHQATRSWAYSPPTFDSMIPRQLSVPRYGLENTHTWEEGLGRSSNESTRAGTEDVSPVAAMSGTSRAK</sequence>
<dbReference type="VEuPathDB" id="TriTrypDB:BCY84_16559"/>
<reference evidence="3 4" key="1">
    <citation type="journal article" date="2019" name="Genome Biol. Evol.">
        <title>Nanopore Sequencing Significantly Improves Genome Assembly of the Protozoan Parasite Trypanosoma cruzi.</title>
        <authorList>
            <person name="Diaz-Viraque F."/>
            <person name="Pita S."/>
            <person name="Greif G."/>
            <person name="de Souza R.C.M."/>
            <person name="Iraola G."/>
            <person name="Robello C."/>
        </authorList>
    </citation>
    <scope>NUCLEOTIDE SEQUENCE [LARGE SCALE GENOMIC DNA]</scope>
    <source>
        <strain evidence="3 4">Berenice</strain>
    </source>
</reference>
<keyword evidence="2" id="KW-1133">Transmembrane helix</keyword>
<evidence type="ECO:0000256" key="2">
    <source>
        <dbReference type="SAM" id="Phobius"/>
    </source>
</evidence>
<organism evidence="3 4">
    <name type="scientific">Trypanosoma cruzi</name>
    <dbReference type="NCBI Taxonomy" id="5693"/>
    <lineage>
        <taxon>Eukaryota</taxon>
        <taxon>Discoba</taxon>
        <taxon>Euglenozoa</taxon>
        <taxon>Kinetoplastea</taxon>
        <taxon>Metakinetoplastina</taxon>
        <taxon>Trypanosomatida</taxon>
        <taxon>Trypanosomatidae</taxon>
        <taxon>Trypanosoma</taxon>
        <taxon>Schizotrypanum</taxon>
    </lineage>
</organism>
<feature type="transmembrane region" description="Helical" evidence="2">
    <location>
        <begin position="315"/>
        <end position="331"/>
    </location>
</feature>
<dbReference type="EMBL" id="JABDHM010000124">
    <property type="protein sequence ID" value="KAF5217687.1"/>
    <property type="molecule type" value="Genomic_DNA"/>
</dbReference>
<keyword evidence="2" id="KW-0472">Membrane</keyword>
<keyword evidence="2" id="KW-0812">Transmembrane</keyword>
<feature type="region of interest" description="Disordered" evidence="1">
    <location>
        <begin position="934"/>
        <end position="960"/>
    </location>
</feature>
<name>A0A7J6XTB1_TRYCR</name>
<evidence type="ECO:0000313" key="3">
    <source>
        <dbReference type="EMBL" id="KAF5217687.1"/>
    </source>
</evidence>
<feature type="region of interest" description="Disordered" evidence="1">
    <location>
        <begin position="540"/>
        <end position="575"/>
    </location>
</feature>
<feature type="region of interest" description="Disordered" evidence="1">
    <location>
        <begin position="1001"/>
        <end position="1034"/>
    </location>
</feature>
<evidence type="ECO:0000313" key="4">
    <source>
        <dbReference type="Proteomes" id="UP000583944"/>
    </source>
</evidence>
<dbReference type="VEuPathDB" id="TriTrypDB:ECC02_009425"/>
<dbReference type="Proteomes" id="UP000583944">
    <property type="component" value="Unassembled WGS sequence"/>
</dbReference>
<protein>
    <submittedName>
        <fullName evidence="3">Uncharacterized protein</fullName>
    </submittedName>
</protein>
<comment type="caution">
    <text evidence="3">The sequence shown here is derived from an EMBL/GenBank/DDBJ whole genome shotgun (WGS) entry which is preliminary data.</text>
</comment>
<proteinExistence type="predicted"/>
<feature type="transmembrane region" description="Helical" evidence="2">
    <location>
        <begin position="285"/>
        <end position="303"/>
    </location>
</feature>
<accession>A0A7J6XTB1</accession>
<feature type="transmembrane region" description="Helical" evidence="2">
    <location>
        <begin position="424"/>
        <end position="455"/>
    </location>
</feature>
<gene>
    <name evidence="3" type="ORF">ECC02_009425</name>
</gene>
<dbReference type="AlphaFoldDB" id="A0A7J6XTB1"/>
<evidence type="ECO:0000256" key="1">
    <source>
        <dbReference type="SAM" id="MobiDB-lite"/>
    </source>
</evidence>